<dbReference type="InterPro" id="IPR014169">
    <property type="entry name" value="Pal_lipo_C"/>
</dbReference>
<dbReference type="InterPro" id="IPR039001">
    <property type="entry name" value="Pal"/>
</dbReference>
<keyword evidence="6 8" id="KW-0449">Lipoprotein</keyword>
<dbReference type="PROSITE" id="PS51123">
    <property type="entry name" value="OMPA_2"/>
    <property type="match status" value="1"/>
</dbReference>
<reference evidence="11 12" key="2">
    <citation type="submission" date="2018-12" db="EMBL/GenBank/DDBJ databases">
        <title>Rhizobacter gummiphilus sp. nov., a rubber-degrading bacterium isolated from the soil of a botanical garden in Japan.</title>
        <authorList>
            <person name="Shunsuke S.S."/>
        </authorList>
    </citation>
    <scope>NUCLEOTIDE SEQUENCE [LARGE SCALE GENOMIC DNA]</scope>
    <source>
        <strain evidence="11 12">S-16</strain>
    </source>
</reference>
<organism evidence="11 12">
    <name type="scientific">Piscinibacter terrae</name>
    <dbReference type="NCBI Taxonomy" id="2496871"/>
    <lineage>
        <taxon>Bacteria</taxon>
        <taxon>Pseudomonadati</taxon>
        <taxon>Pseudomonadota</taxon>
        <taxon>Betaproteobacteria</taxon>
        <taxon>Burkholderiales</taxon>
        <taxon>Sphaerotilaceae</taxon>
        <taxon>Piscinibacter</taxon>
    </lineage>
</organism>
<comment type="caution">
    <text evidence="11">The sequence shown here is derived from an EMBL/GenBank/DDBJ whole genome shotgun (WGS) entry which is preliminary data.</text>
</comment>
<dbReference type="AlphaFoldDB" id="A0A3N7HTS2"/>
<evidence type="ECO:0000313" key="12">
    <source>
        <dbReference type="Proteomes" id="UP000267464"/>
    </source>
</evidence>
<evidence type="ECO:0000256" key="4">
    <source>
        <dbReference type="ARBA" id="ARBA00023139"/>
    </source>
</evidence>
<dbReference type="Proteomes" id="UP000267464">
    <property type="component" value="Unassembled WGS sequence"/>
</dbReference>
<dbReference type="PROSITE" id="PS51257">
    <property type="entry name" value="PROKAR_LIPOPROTEIN"/>
    <property type="match status" value="1"/>
</dbReference>
<dbReference type="InterPro" id="IPR006665">
    <property type="entry name" value="OmpA-like"/>
</dbReference>
<keyword evidence="4 8" id="KW-0564">Palmitate</keyword>
<protein>
    <recommendedName>
        <fullName evidence="8">Peptidoglycan-associated lipoprotein</fullName>
        <shortName evidence="8">PAL</shortName>
    </recommendedName>
</protein>
<dbReference type="HAMAP" id="MF_02204">
    <property type="entry name" value="Pal"/>
    <property type="match status" value="1"/>
</dbReference>
<dbReference type="SUPFAM" id="SSF103088">
    <property type="entry name" value="OmpA-like"/>
    <property type="match status" value="1"/>
</dbReference>
<accession>A0A3N7HTS2</accession>
<comment type="similarity">
    <text evidence="8">Belongs to the Pal lipoprotein family.</text>
</comment>
<comment type="subunit">
    <text evidence="8">The Tol-Pal system is composed of five core proteins: the inner membrane proteins TolA, TolQ and TolR, the periplasmic protein TolB and the outer membrane protein Pal. They form a network linking the inner and outer membranes and the peptidoglycan layer.</text>
</comment>
<sequence length="182" mass="19333">MKLIRIAQTGLLAVAASALVAGCSSVKLDDKPVEVKTATPKPVDPNAGADAGKASQSAVTTVEAGNNRAAQDTNIPRVVYFDFDSFVVKDEFRPTIDANAKVLSVDRKRKVAVEGHTDERGGSEYNLALGQKRAEAVAKSLTLLGADDKQVEAVSFGKERPAAQGNDEAAWAKNRRAEIVNR</sequence>
<dbReference type="RefSeq" id="WP_124538371.1">
    <property type="nucleotide sequence ID" value="NZ_QUSW01000001.1"/>
</dbReference>
<feature type="signal peptide" evidence="9">
    <location>
        <begin position="1"/>
        <end position="21"/>
    </location>
</feature>
<evidence type="ECO:0000313" key="11">
    <source>
        <dbReference type="EMBL" id="RQP25717.1"/>
    </source>
</evidence>
<evidence type="ECO:0000259" key="10">
    <source>
        <dbReference type="PROSITE" id="PS51123"/>
    </source>
</evidence>
<evidence type="ECO:0000256" key="6">
    <source>
        <dbReference type="ARBA" id="ARBA00023288"/>
    </source>
</evidence>
<comment type="subcellular location">
    <subcellularLocation>
        <location evidence="8">Cell outer membrane</location>
        <topology evidence="8">Lipid-anchor</topology>
    </subcellularLocation>
</comment>
<keyword evidence="12" id="KW-1185">Reference proteome</keyword>
<dbReference type="InterPro" id="IPR050330">
    <property type="entry name" value="Bact_OuterMem_StrucFunc"/>
</dbReference>
<dbReference type="GO" id="GO:0051301">
    <property type="term" value="P:cell division"/>
    <property type="evidence" value="ECO:0007669"/>
    <property type="project" value="UniProtKB-UniRule"/>
</dbReference>
<dbReference type="NCBIfam" id="TIGR02802">
    <property type="entry name" value="Pal_lipo"/>
    <property type="match status" value="1"/>
</dbReference>
<keyword evidence="3 8" id="KW-0472">Membrane</keyword>
<evidence type="ECO:0000256" key="5">
    <source>
        <dbReference type="ARBA" id="ARBA00023237"/>
    </source>
</evidence>
<feature type="domain" description="OmpA-like" evidence="10">
    <location>
        <begin position="68"/>
        <end position="182"/>
    </location>
</feature>
<dbReference type="Gene3D" id="3.30.1330.60">
    <property type="entry name" value="OmpA-like domain"/>
    <property type="match status" value="1"/>
</dbReference>
<name>A0A3N7HTS2_9BURK</name>
<evidence type="ECO:0000256" key="2">
    <source>
        <dbReference type="ARBA" id="ARBA00022729"/>
    </source>
</evidence>
<dbReference type="PANTHER" id="PTHR30329:SF21">
    <property type="entry name" value="LIPOPROTEIN YIAD-RELATED"/>
    <property type="match status" value="1"/>
</dbReference>
<keyword evidence="7 8" id="KW-0131">Cell cycle</keyword>
<keyword evidence="2 8" id="KW-0732">Signal</keyword>
<proteinExistence type="inferred from homology"/>
<evidence type="ECO:0000256" key="1">
    <source>
        <dbReference type="ARBA" id="ARBA00022618"/>
    </source>
</evidence>
<dbReference type="EMBL" id="QUSW01000001">
    <property type="protein sequence ID" value="RQP25717.1"/>
    <property type="molecule type" value="Genomic_DNA"/>
</dbReference>
<dbReference type="PRINTS" id="PR01021">
    <property type="entry name" value="OMPADOMAIN"/>
</dbReference>
<gene>
    <name evidence="8 11" type="primary">pal</name>
    <name evidence="11" type="ORF">DZC73_01185</name>
</gene>
<dbReference type="OrthoDB" id="9809164at2"/>
<dbReference type="Pfam" id="PF00691">
    <property type="entry name" value="OmpA"/>
    <property type="match status" value="1"/>
</dbReference>
<dbReference type="InterPro" id="IPR006664">
    <property type="entry name" value="OMP_bac"/>
</dbReference>
<feature type="chain" id="PRO_5018000938" description="Peptidoglycan-associated lipoprotein" evidence="9">
    <location>
        <begin position="22"/>
        <end position="182"/>
    </location>
</feature>
<dbReference type="CDD" id="cd07185">
    <property type="entry name" value="OmpA_C-like"/>
    <property type="match status" value="1"/>
</dbReference>
<evidence type="ECO:0000256" key="7">
    <source>
        <dbReference type="ARBA" id="ARBA00023306"/>
    </source>
</evidence>
<dbReference type="InterPro" id="IPR036737">
    <property type="entry name" value="OmpA-like_sf"/>
</dbReference>
<dbReference type="GO" id="GO:0009279">
    <property type="term" value="C:cell outer membrane"/>
    <property type="evidence" value="ECO:0007669"/>
    <property type="project" value="UniProtKB-SubCell"/>
</dbReference>
<comment type="function">
    <text evidence="8">Part of the Tol-Pal system, which plays a role in outer membrane invagination during cell division and is important for maintaining outer membrane integrity.</text>
</comment>
<evidence type="ECO:0000256" key="9">
    <source>
        <dbReference type="SAM" id="SignalP"/>
    </source>
</evidence>
<keyword evidence="5 8" id="KW-0998">Cell outer membrane</keyword>
<reference evidence="11 12" key="1">
    <citation type="submission" date="2018-08" db="EMBL/GenBank/DDBJ databases">
        <authorList>
            <person name="Khan S.A."/>
            <person name="Jeon C.O."/>
            <person name="Chun B.H."/>
            <person name="Jeong S.E."/>
        </authorList>
    </citation>
    <scope>NUCLEOTIDE SEQUENCE [LARGE SCALE GENOMIC DNA]</scope>
    <source>
        <strain evidence="11 12">S-16</strain>
    </source>
</reference>
<dbReference type="PANTHER" id="PTHR30329">
    <property type="entry name" value="STATOR ELEMENT OF FLAGELLAR MOTOR COMPLEX"/>
    <property type="match status" value="1"/>
</dbReference>
<evidence type="ECO:0000256" key="3">
    <source>
        <dbReference type="ARBA" id="ARBA00023136"/>
    </source>
</evidence>
<keyword evidence="1 8" id="KW-0132">Cell division</keyword>
<evidence type="ECO:0000256" key="8">
    <source>
        <dbReference type="HAMAP-Rule" id="MF_02204"/>
    </source>
</evidence>